<evidence type="ECO:0000313" key="3">
    <source>
        <dbReference type="EMBL" id="QNM02178.1"/>
    </source>
</evidence>
<dbReference type="RefSeq" id="WP_249325953.1">
    <property type="nucleotide sequence ID" value="NZ_CP060633.1"/>
</dbReference>
<reference evidence="3 4" key="1">
    <citation type="submission" date="2020-08" db="EMBL/GenBank/DDBJ databases">
        <authorList>
            <person name="Liu C."/>
            <person name="Sun Q."/>
        </authorList>
    </citation>
    <scope>NUCLEOTIDE SEQUENCE [LARGE SCALE GENOMIC DNA]</scope>
    <source>
        <strain evidence="3 4">NSJ-8</strain>
    </source>
</reference>
<keyword evidence="2" id="KW-1133">Transmembrane helix</keyword>
<feature type="transmembrane region" description="Helical" evidence="2">
    <location>
        <begin position="468"/>
        <end position="486"/>
    </location>
</feature>
<dbReference type="Proteomes" id="UP000515981">
    <property type="component" value="Chromosome"/>
</dbReference>
<feature type="transmembrane region" description="Helical" evidence="2">
    <location>
        <begin position="213"/>
        <end position="231"/>
    </location>
</feature>
<sequence>MRRHSFKLVMPLILVEVYWIITYIIYRYGIIKYPFANDSRVLIFLTMCNLFFAMGYLIICHHKRKNCIQNVEMGIENGKKLLLISTIVAVILYIPNSMRYTGNWYPDVFNNLVNPGETYQKVIASVSENGMLRIFGFFDIFPFMIFPLMFIMWDFLKWKLKLASSVTAFGYLLLYCTGGRNMPILLFVLSVIVTYIVKMCSDRISLRTFIRDTLICVSSIVLVIVMFTMNLKSRTFYSDDVEEQMTITSVNQETNHSVNQETNHSVNQETNQGQNDETGVYLQYKDLIITIEQKEKCDEVAKIFPMYTNPYTKQYADPDNLLYKAIPDSAKFLCVMADAYASGSYHALSVALRLEHQWTYGIGFSEFLQDYLNMFTGIDIKSITYGSRVAHVTEPSMVSVYGWPTAYVQLAGDLTFPGVVVFMGGLGAVVALLWRDILEKKNVYGIPFVSQIALFLLFLPANCITFNSGGYFVTFWGTALIWLISLQKRKCGQEK</sequence>
<organism evidence="3 4">
    <name type="scientific">Simiaoa sunii</name>
    <dbReference type="NCBI Taxonomy" id="2763672"/>
    <lineage>
        <taxon>Bacteria</taxon>
        <taxon>Bacillati</taxon>
        <taxon>Bacillota</taxon>
        <taxon>Clostridia</taxon>
        <taxon>Lachnospirales</taxon>
        <taxon>Lachnospiraceae</taxon>
        <taxon>Simiaoa</taxon>
    </lineage>
</organism>
<evidence type="ECO:0000256" key="2">
    <source>
        <dbReference type="SAM" id="Phobius"/>
    </source>
</evidence>
<evidence type="ECO:0000313" key="4">
    <source>
        <dbReference type="Proteomes" id="UP000515981"/>
    </source>
</evidence>
<dbReference type="AlphaFoldDB" id="A0A7G9FUE6"/>
<feature type="transmembrane region" description="Helical" evidence="2">
    <location>
        <begin position="443"/>
        <end position="462"/>
    </location>
</feature>
<keyword evidence="4" id="KW-1185">Reference proteome</keyword>
<evidence type="ECO:0000256" key="1">
    <source>
        <dbReference type="SAM" id="MobiDB-lite"/>
    </source>
</evidence>
<keyword evidence="2" id="KW-0472">Membrane</keyword>
<feature type="region of interest" description="Disordered" evidence="1">
    <location>
        <begin position="251"/>
        <end position="273"/>
    </location>
</feature>
<name>A0A7G9FUE6_9FIRM</name>
<dbReference type="EMBL" id="CP060633">
    <property type="protein sequence ID" value="QNM02178.1"/>
    <property type="molecule type" value="Genomic_DNA"/>
</dbReference>
<protein>
    <submittedName>
        <fullName evidence="3">Oligosaccharide repeat unit polymerase</fullName>
    </submittedName>
</protein>
<feature type="transmembrane region" description="Helical" evidence="2">
    <location>
        <begin position="414"/>
        <end position="434"/>
    </location>
</feature>
<gene>
    <name evidence="3" type="ORF">H9Q77_14055</name>
</gene>
<feature type="transmembrane region" description="Helical" evidence="2">
    <location>
        <begin position="134"/>
        <end position="153"/>
    </location>
</feature>
<dbReference type="KEGG" id="ssun:H9Q77_14055"/>
<keyword evidence="2" id="KW-0812">Transmembrane</keyword>
<feature type="transmembrane region" description="Helical" evidence="2">
    <location>
        <begin position="12"/>
        <end position="29"/>
    </location>
</feature>
<feature type="transmembrane region" description="Helical" evidence="2">
    <location>
        <begin position="41"/>
        <end position="60"/>
    </location>
</feature>
<proteinExistence type="predicted"/>
<accession>A0A7G9FUE6</accession>